<reference evidence="2" key="2">
    <citation type="submission" date="2019-01" db="EMBL/GenBank/DDBJ databases">
        <authorList>
            <consortium name="NCBI Pathogen Detection Project"/>
        </authorList>
    </citation>
    <scope>NUCLEOTIDE SEQUENCE</scope>
    <source>
        <strain evidence="2">R15.0410</strain>
    </source>
</reference>
<keyword evidence="1" id="KW-1133">Transmembrane helix</keyword>
<accession>A0A722KS49</accession>
<organism evidence="2">
    <name type="scientific">Salmonella enterica</name>
    <name type="common">Salmonella choleraesuis</name>
    <dbReference type="NCBI Taxonomy" id="28901"/>
    <lineage>
        <taxon>Bacteria</taxon>
        <taxon>Pseudomonadati</taxon>
        <taxon>Pseudomonadota</taxon>
        <taxon>Gammaproteobacteria</taxon>
        <taxon>Enterobacterales</taxon>
        <taxon>Enterobacteriaceae</taxon>
        <taxon>Salmonella</taxon>
    </lineage>
</organism>
<evidence type="ECO:0000313" key="2">
    <source>
        <dbReference type="EMBL" id="HAD8921064.1"/>
    </source>
</evidence>
<name>A0A722KS49_SALER</name>
<evidence type="ECO:0000256" key="1">
    <source>
        <dbReference type="SAM" id="Phobius"/>
    </source>
</evidence>
<protein>
    <submittedName>
        <fullName evidence="2">Uncharacterized protein</fullName>
    </submittedName>
</protein>
<proteinExistence type="predicted"/>
<feature type="transmembrane region" description="Helical" evidence="1">
    <location>
        <begin position="44"/>
        <end position="61"/>
    </location>
</feature>
<comment type="caution">
    <text evidence="2">The sequence shown here is derived from an EMBL/GenBank/DDBJ whole genome shotgun (WGS) entry which is preliminary data.</text>
</comment>
<feature type="transmembrane region" description="Helical" evidence="1">
    <location>
        <begin position="9"/>
        <end position="32"/>
    </location>
</feature>
<gene>
    <name evidence="2" type="ORF">G1358_21755</name>
</gene>
<dbReference type="EMBL" id="DAAQEC010000049">
    <property type="protein sequence ID" value="HAD8921064.1"/>
    <property type="molecule type" value="Genomic_DNA"/>
</dbReference>
<reference evidence="2" key="1">
    <citation type="journal article" date="2018" name="Genome Biol.">
        <title>SKESA: strategic k-mer extension for scrupulous assemblies.</title>
        <authorList>
            <person name="Souvorov A."/>
            <person name="Agarwala R."/>
            <person name="Lipman D.J."/>
        </authorList>
    </citation>
    <scope>NUCLEOTIDE SEQUENCE</scope>
    <source>
        <strain evidence="2">R15.0410</strain>
    </source>
</reference>
<sequence>MECKITNQIILALVFLLTFLLICIILKAIFFGSTNFQWGSFTDWISSLSTLGTFAVAYAAYKKAPEWMAQKHYDIVSKVIEEAVYEDLRKLSSFSNQYRNHMLHTSKILRSCLNSKGALPSDIKETLDKVESLLIEFFNLSYSIQNRLKAIPRYNYVITPYTVTITETIKRIADRYNSLQTQFELAASEVPISLYESEAVINKLMKEIFDIQLEVIELNNNLNNFIRSIYADNKSIAEFIAIKK</sequence>
<keyword evidence="1" id="KW-0812">Transmembrane</keyword>
<keyword evidence="1" id="KW-0472">Membrane</keyword>
<dbReference type="AlphaFoldDB" id="A0A722KS49"/>